<dbReference type="AlphaFoldDB" id="A0A8J3C9T3"/>
<feature type="compositionally biased region" description="Acidic residues" evidence="1">
    <location>
        <begin position="101"/>
        <end position="122"/>
    </location>
</feature>
<evidence type="ECO:0000256" key="1">
    <source>
        <dbReference type="SAM" id="MobiDB-lite"/>
    </source>
</evidence>
<evidence type="ECO:0000313" key="3">
    <source>
        <dbReference type="Proteomes" id="UP000637578"/>
    </source>
</evidence>
<gene>
    <name evidence="2" type="ORF">GCM10012275_09760</name>
</gene>
<feature type="region of interest" description="Disordered" evidence="1">
    <location>
        <begin position="84"/>
        <end position="131"/>
    </location>
</feature>
<sequence length="131" mass="14159">MANTPVTVNYEPAGEDWKVVVTAGEKERTAEASGLVAARDRAEEIVEELVPQADRRTVVHLLEGNAFDFTAAYLQARHGELPAGWWEEPAADRREAATESTEPDTEKADEADEAVLADEAVQEGEPVGGRG</sequence>
<evidence type="ECO:0000313" key="2">
    <source>
        <dbReference type="EMBL" id="GGM40845.1"/>
    </source>
</evidence>
<reference evidence="2" key="2">
    <citation type="submission" date="2020-09" db="EMBL/GenBank/DDBJ databases">
        <authorList>
            <person name="Sun Q."/>
            <person name="Zhou Y."/>
        </authorList>
    </citation>
    <scope>NUCLEOTIDE SEQUENCE</scope>
    <source>
        <strain evidence="2">CGMCC 4.5737</strain>
    </source>
</reference>
<dbReference type="Proteomes" id="UP000637578">
    <property type="component" value="Unassembled WGS sequence"/>
</dbReference>
<accession>A0A8J3C9T3</accession>
<reference evidence="2" key="1">
    <citation type="journal article" date="2014" name="Int. J. Syst. Evol. Microbiol.">
        <title>Complete genome sequence of Corynebacterium casei LMG S-19264T (=DSM 44701T), isolated from a smear-ripened cheese.</title>
        <authorList>
            <consortium name="US DOE Joint Genome Institute (JGI-PGF)"/>
            <person name="Walter F."/>
            <person name="Albersmeier A."/>
            <person name="Kalinowski J."/>
            <person name="Ruckert C."/>
        </authorList>
    </citation>
    <scope>NUCLEOTIDE SEQUENCE</scope>
    <source>
        <strain evidence="2">CGMCC 4.5737</strain>
    </source>
</reference>
<name>A0A8J3C9T3_9PSEU</name>
<dbReference type="RefSeq" id="WP_189054354.1">
    <property type="nucleotide sequence ID" value="NZ_BMMK01000003.1"/>
</dbReference>
<organism evidence="2 3">
    <name type="scientific">Longimycelium tulufanense</name>
    <dbReference type="NCBI Taxonomy" id="907463"/>
    <lineage>
        <taxon>Bacteria</taxon>
        <taxon>Bacillati</taxon>
        <taxon>Actinomycetota</taxon>
        <taxon>Actinomycetes</taxon>
        <taxon>Pseudonocardiales</taxon>
        <taxon>Pseudonocardiaceae</taxon>
        <taxon>Longimycelium</taxon>
    </lineage>
</organism>
<protein>
    <submittedName>
        <fullName evidence="2">Uncharacterized protein</fullName>
    </submittedName>
</protein>
<dbReference type="EMBL" id="BMMK01000003">
    <property type="protein sequence ID" value="GGM40845.1"/>
    <property type="molecule type" value="Genomic_DNA"/>
</dbReference>
<keyword evidence="3" id="KW-1185">Reference proteome</keyword>
<proteinExistence type="predicted"/>
<comment type="caution">
    <text evidence="2">The sequence shown here is derived from an EMBL/GenBank/DDBJ whole genome shotgun (WGS) entry which is preliminary data.</text>
</comment>